<keyword evidence="1" id="KW-1133">Transmembrane helix</keyword>
<protein>
    <submittedName>
        <fullName evidence="2">Uncharacterized protein</fullName>
    </submittedName>
</protein>
<dbReference type="Proteomes" id="UP000179283">
    <property type="component" value="Unassembled WGS sequence"/>
</dbReference>
<keyword evidence="1" id="KW-0812">Transmembrane</keyword>
<reference evidence="2 3" key="1">
    <citation type="journal article" date="2016" name="Nat. Commun.">
        <title>Thousands of microbial genomes shed light on interconnected biogeochemical processes in an aquifer system.</title>
        <authorList>
            <person name="Anantharaman K."/>
            <person name="Brown C.T."/>
            <person name="Hug L.A."/>
            <person name="Sharon I."/>
            <person name="Castelle C.J."/>
            <person name="Probst A.J."/>
            <person name="Thomas B.C."/>
            <person name="Singh A."/>
            <person name="Wilkins M.J."/>
            <person name="Karaoz U."/>
            <person name="Brodie E.L."/>
            <person name="Williams K.H."/>
            <person name="Hubbard S.S."/>
            <person name="Banfield J.F."/>
        </authorList>
    </citation>
    <scope>NUCLEOTIDE SEQUENCE [LARGE SCALE GENOMIC DNA]</scope>
</reference>
<organism evidence="2 3">
    <name type="scientific">Candidatus Zambryskibacteria bacterium RIFCSPLOWO2_01_FULL_43_17</name>
    <dbReference type="NCBI Taxonomy" id="1802760"/>
    <lineage>
        <taxon>Bacteria</taxon>
        <taxon>Candidatus Zambryskiibacteriota</taxon>
    </lineage>
</organism>
<evidence type="ECO:0000313" key="2">
    <source>
        <dbReference type="EMBL" id="OHB03082.1"/>
    </source>
</evidence>
<proteinExistence type="predicted"/>
<evidence type="ECO:0000313" key="3">
    <source>
        <dbReference type="Proteomes" id="UP000179283"/>
    </source>
</evidence>
<dbReference type="EMBL" id="MHWD01000026">
    <property type="protein sequence ID" value="OHB03082.1"/>
    <property type="molecule type" value="Genomic_DNA"/>
</dbReference>
<name>A0A1G2U2Q4_9BACT</name>
<comment type="caution">
    <text evidence="2">The sequence shown here is derived from an EMBL/GenBank/DDBJ whole genome shotgun (WGS) entry which is preliminary data.</text>
</comment>
<gene>
    <name evidence="2" type="ORF">A2920_00250</name>
</gene>
<evidence type="ECO:0000256" key="1">
    <source>
        <dbReference type="SAM" id="Phobius"/>
    </source>
</evidence>
<sequence length="105" mass="11587">MQNESSNTKKIVSGLVLLAVIAYAIYFFFFRNSVPEIVLDEFGNPVQAQVVGQDLIDTLTELQSVTLSDKVFNTPAFTNLMDFSIVLTPETPGRNNPFSPITGSR</sequence>
<keyword evidence="1" id="KW-0472">Membrane</keyword>
<accession>A0A1G2U2Q4</accession>
<feature type="transmembrane region" description="Helical" evidence="1">
    <location>
        <begin position="12"/>
        <end position="30"/>
    </location>
</feature>
<dbReference type="AlphaFoldDB" id="A0A1G2U2Q4"/>